<evidence type="ECO:0000256" key="3">
    <source>
        <dbReference type="ARBA" id="ARBA00022723"/>
    </source>
</evidence>
<evidence type="ECO:0000256" key="8">
    <source>
        <dbReference type="SAM" id="MobiDB-lite"/>
    </source>
</evidence>
<feature type="compositionally biased region" description="Polar residues" evidence="8">
    <location>
        <begin position="158"/>
        <end position="173"/>
    </location>
</feature>
<dbReference type="GO" id="GO:0045893">
    <property type="term" value="P:positive regulation of DNA-templated transcription"/>
    <property type="evidence" value="ECO:0007669"/>
    <property type="project" value="TreeGrafter"/>
</dbReference>
<keyword evidence="7" id="KW-0539">Nucleus</keyword>
<sequence>MSGFFSLGGKTQHEQDQQEPNYSQFLSKNEEIYSKGFELWQHGYQFHHQQQQKLPPFSVATNSANPSGSGGLGFRVGGADDGSGSCQDCGNQAKKDCVHMRCRTCCKSRGFPCPTHVKSTWVPAAKRRERQLAAAGENPKRLRDQPAVGSIGWIGTGPLNQPIASTSQELVND</sequence>
<dbReference type="GO" id="GO:0046872">
    <property type="term" value="F:metal ion binding"/>
    <property type="evidence" value="ECO:0007669"/>
    <property type="project" value="UniProtKB-KW"/>
</dbReference>
<feature type="region of interest" description="Disordered" evidence="8">
    <location>
        <begin position="1"/>
        <end position="20"/>
    </location>
</feature>
<protein>
    <submittedName>
        <fullName evidence="9">Lateral root primordium family protein</fullName>
    </submittedName>
</protein>
<dbReference type="GO" id="GO:0003700">
    <property type="term" value="F:DNA-binding transcription factor activity"/>
    <property type="evidence" value="ECO:0007669"/>
    <property type="project" value="InterPro"/>
</dbReference>
<feature type="region of interest" description="Disordered" evidence="8">
    <location>
        <begin position="131"/>
        <end position="173"/>
    </location>
</feature>
<dbReference type="AlphaFoldDB" id="A0A5A7PHB9"/>
<keyword evidence="4" id="KW-0862">Zinc</keyword>
<evidence type="ECO:0000313" key="9">
    <source>
        <dbReference type="EMBL" id="GER32041.1"/>
    </source>
</evidence>
<dbReference type="Proteomes" id="UP000325081">
    <property type="component" value="Unassembled WGS sequence"/>
</dbReference>
<dbReference type="Pfam" id="PF05142">
    <property type="entry name" value="DUF702"/>
    <property type="match status" value="1"/>
</dbReference>
<keyword evidence="10" id="KW-1185">Reference proteome</keyword>
<gene>
    <name evidence="9" type="ORF">STAS_08091</name>
</gene>
<evidence type="ECO:0000256" key="6">
    <source>
        <dbReference type="ARBA" id="ARBA00023159"/>
    </source>
</evidence>
<evidence type="ECO:0000256" key="2">
    <source>
        <dbReference type="ARBA" id="ARBA00006911"/>
    </source>
</evidence>
<dbReference type="NCBIfam" id="TIGR01623">
    <property type="entry name" value="put_zinc_LRP1"/>
    <property type="match status" value="1"/>
</dbReference>
<keyword evidence="3" id="KW-0479">Metal-binding</keyword>
<dbReference type="OrthoDB" id="692274at2759"/>
<dbReference type="InterPro" id="IPR007818">
    <property type="entry name" value="SHI"/>
</dbReference>
<keyword evidence="5" id="KW-0238">DNA-binding</keyword>
<comment type="subcellular location">
    <subcellularLocation>
        <location evidence="1">Nucleus</location>
    </subcellularLocation>
</comment>
<dbReference type="GO" id="GO:0003677">
    <property type="term" value="F:DNA binding"/>
    <property type="evidence" value="ECO:0007669"/>
    <property type="project" value="UniProtKB-KW"/>
</dbReference>
<evidence type="ECO:0000256" key="7">
    <source>
        <dbReference type="ARBA" id="ARBA00023242"/>
    </source>
</evidence>
<evidence type="ECO:0000256" key="4">
    <source>
        <dbReference type="ARBA" id="ARBA00022833"/>
    </source>
</evidence>
<organism evidence="9 10">
    <name type="scientific">Striga asiatica</name>
    <name type="common">Asiatic witchweed</name>
    <name type="synonym">Buchnera asiatica</name>
    <dbReference type="NCBI Taxonomy" id="4170"/>
    <lineage>
        <taxon>Eukaryota</taxon>
        <taxon>Viridiplantae</taxon>
        <taxon>Streptophyta</taxon>
        <taxon>Embryophyta</taxon>
        <taxon>Tracheophyta</taxon>
        <taxon>Spermatophyta</taxon>
        <taxon>Magnoliopsida</taxon>
        <taxon>eudicotyledons</taxon>
        <taxon>Gunneridae</taxon>
        <taxon>Pentapetalae</taxon>
        <taxon>asterids</taxon>
        <taxon>lamiids</taxon>
        <taxon>Lamiales</taxon>
        <taxon>Orobanchaceae</taxon>
        <taxon>Buchnereae</taxon>
        <taxon>Striga</taxon>
    </lineage>
</organism>
<keyword evidence="6" id="KW-0010">Activator</keyword>
<dbReference type="EMBL" id="BKCP01004539">
    <property type="protein sequence ID" value="GER32041.1"/>
    <property type="molecule type" value="Genomic_DNA"/>
</dbReference>
<accession>A0A5A7PHB9</accession>
<evidence type="ECO:0000256" key="1">
    <source>
        <dbReference type="ARBA" id="ARBA00004123"/>
    </source>
</evidence>
<evidence type="ECO:0000313" key="10">
    <source>
        <dbReference type="Proteomes" id="UP000325081"/>
    </source>
</evidence>
<dbReference type="InterPro" id="IPR006510">
    <property type="entry name" value="Znf_LRP1"/>
</dbReference>
<reference evidence="10" key="1">
    <citation type="journal article" date="2019" name="Curr. Biol.">
        <title>Genome Sequence of Striga asiatica Provides Insight into the Evolution of Plant Parasitism.</title>
        <authorList>
            <person name="Yoshida S."/>
            <person name="Kim S."/>
            <person name="Wafula E.K."/>
            <person name="Tanskanen J."/>
            <person name="Kim Y.M."/>
            <person name="Honaas L."/>
            <person name="Yang Z."/>
            <person name="Spallek T."/>
            <person name="Conn C.E."/>
            <person name="Ichihashi Y."/>
            <person name="Cheong K."/>
            <person name="Cui S."/>
            <person name="Der J.P."/>
            <person name="Gundlach H."/>
            <person name="Jiao Y."/>
            <person name="Hori C."/>
            <person name="Ishida J.K."/>
            <person name="Kasahara H."/>
            <person name="Kiba T."/>
            <person name="Kim M.S."/>
            <person name="Koo N."/>
            <person name="Laohavisit A."/>
            <person name="Lee Y.H."/>
            <person name="Lumba S."/>
            <person name="McCourt P."/>
            <person name="Mortimer J.C."/>
            <person name="Mutuku J.M."/>
            <person name="Nomura T."/>
            <person name="Sasaki-Sekimoto Y."/>
            <person name="Seto Y."/>
            <person name="Wang Y."/>
            <person name="Wakatake T."/>
            <person name="Sakakibara H."/>
            <person name="Demura T."/>
            <person name="Yamaguchi S."/>
            <person name="Yoneyama K."/>
            <person name="Manabe R.I."/>
            <person name="Nelson D.C."/>
            <person name="Schulman A.H."/>
            <person name="Timko M.P."/>
            <person name="dePamphilis C.W."/>
            <person name="Choi D."/>
            <person name="Shirasu K."/>
        </authorList>
    </citation>
    <scope>NUCLEOTIDE SEQUENCE [LARGE SCALE GENOMIC DNA]</scope>
    <source>
        <strain evidence="10">cv. UVA1</strain>
    </source>
</reference>
<comment type="similarity">
    <text evidence="2">Belongs to the SHI protein family.</text>
</comment>
<name>A0A5A7PHB9_STRAF</name>
<proteinExistence type="inferred from homology"/>
<evidence type="ECO:0000256" key="5">
    <source>
        <dbReference type="ARBA" id="ARBA00023125"/>
    </source>
</evidence>
<dbReference type="PANTHER" id="PTHR31604:SF2">
    <property type="entry name" value="PROTEIN SHI RELATED SEQUENCE 7"/>
    <property type="match status" value="1"/>
</dbReference>
<dbReference type="PANTHER" id="PTHR31604">
    <property type="entry name" value="PROTEIN LATERAL ROOT PRIMORDIUM 1"/>
    <property type="match status" value="1"/>
</dbReference>
<dbReference type="GO" id="GO:0005634">
    <property type="term" value="C:nucleus"/>
    <property type="evidence" value="ECO:0007669"/>
    <property type="project" value="UniProtKB-SubCell"/>
</dbReference>
<comment type="caution">
    <text evidence="9">The sequence shown here is derived from an EMBL/GenBank/DDBJ whole genome shotgun (WGS) entry which is preliminary data.</text>
</comment>